<feature type="modified residue" description="N6-(pyridoxal phosphate)lysine" evidence="4">
    <location>
        <position position="189"/>
    </location>
</feature>
<dbReference type="EMBL" id="MKZO01000025">
    <property type="protein sequence ID" value="OLS62080.1"/>
    <property type="molecule type" value="Genomic_DNA"/>
</dbReference>
<evidence type="ECO:0000256" key="1">
    <source>
        <dbReference type="ARBA" id="ARBA00022898"/>
    </source>
</evidence>
<dbReference type="InterPro" id="IPR000653">
    <property type="entry name" value="DegT/StrS_aminotransferase"/>
</dbReference>
<evidence type="ECO:0000313" key="7">
    <source>
        <dbReference type="Proteomes" id="UP000186736"/>
    </source>
</evidence>
<keyword evidence="1 4" id="KW-0663">Pyridoxal phosphate</keyword>
<dbReference type="PANTHER" id="PTHR30244">
    <property type="entry name" value="TRANSAMINASE"/>
    <property type="match status" value="1"/>
</dbReference>
<evidence type="ECO:0000313" key="6">
    <source>
        <dbReference type="EMBL" id="OLS62080.1"/>
    </source>
</evidence>
<dbReference type="PIRSF" id="PIRSF000390">
    <property type="entry name" value="PLP_StrS"/>
    <property type="match status" value="1"/>
</dbReference>
<feature type="active site" description="Proton acceptor" evidence="3">
    <location>
        <position position="189"/>
    </location>
</feature>
<organism evidence="6 7">
    <name type="scientific">Pseudomonas putida</name>
    <name type="common">Arthrobacter siderocapsulatus</name>
    <dbReference type="NCBI Taxonomy" id="303"/>
    <lineage>
        <taxon>Bacteria</taxon>
        <taxon>Pseudomonadati</taxon>
        <taxon>Pseudomonadota</taxon>
        <taxon>Gammaproteobacteria</taxon>
        <taxon>Pseudomonadales</taxon>
        <taxon>Pseudomonadaceae</taxon>
        <taxon>Pseudomonas</taxon>
    </lineage>
</organism>
<dbReference type="Pfam" id="PF01041">
    <property type="entry name" value="DegT_DnrJ_EryC1"/>
    <property type="match status" value="1"/>
</dbReference>
<evidence type="ECO:0000256" key="2">
    <source>
        <dbReference type="ARBA" id="ARBA00037999"/>
    </source>
</evidence>
<dbReference type="RefSeq" id="WP_075803804.1">
    <property type="nucleotide sequence ID" value="NZ_MKZO01000025.1"/>
</dbReference>
<dbReference type="GO" id="GO:0000271">
    <property type="term" value="P:polysaccharide biosynthetic process"/>
    <property type="evidence" value="ECO:0007669"/>
    <property type="project" value="TreeGrafter"/>
</dbReference>
<protein>
    <submittedName>
        <fullName evidence="6">dTDP-3-amino-3,6-dideoxy-alpha-D-galactopyranose transaminase</fullName>
        <ecNumber evidence="6">2.6.1.90</ecNumber>
    </submittedName>
</protein>
<dbReference type="EC" id="2.6.1.90" evidence="6"/>
<evidence type="ECO:0000256" key="5">
    <source>
        <dbReference type="RuleBase" id="RU004508"/>
    </source>
</evidence>
<dbReference type="CDD" id="cd00616">
    <property type="entry name" value="AHBA_syn"/>
    <property type="match status" value="1"/>
</dbReference>
<dbReference type="InterPro" id="IPR015422">
    <property type="entry name" value="PyrdxlP-dep_Trfase_small"/>
</dbReference>
<dbReference type="GO" id="GO:0008483">
    <property type="term" value="F:transaminase activity"/>
    <property type="evidence" value="ECO:0007669"/>
    <property type="project" value="UniProtKB-KW"/>
</dbReference>
<evidence type="ECO:0000256" key="4">
    <source>
        <dbReference type="PIRSR" id="PIRSR000390-2"/>
    </source>
</evidence>
<evidence type="ECO:0000256" key="3">
    <source>
        <dbReference type="PIRSR" id="PIRSR000390-1"/>
    </source>
</evidence>
<reference evidence="6 7" key="1">
    <citation type="submission" date="2016-10" db="EMBL/GenBank/DDBJ databases">
        <title>Genome Sequence of Pseudomonas putida GM4FR.</title>
        <authorList>
            <person name="Poehlein A."/>
            <person name="Wemheuer F."/>
            <person name="Hollensteiner J."/>
            <person name="Wemheuer B."/>
        </authorList>
    </citation>
    <scope>NUCLEOTIDE SEQUENCE [LARGE SCALE GENOMIC DNA]</scope>
    <source>
        <strain evidence="6 7">GM4FR</strain>
    </source>
</reference>
<comment type="similarity">
    <text evidence="2 5">Belongs to the DegT/DnrJ/EryC1 family.</text>
</comment>
<dbReference type="Gene3D" id="3.40.640.10">
    <property type="entry name" value="Type I PLP-dependent aspartate aminotransferase-like (Major domain)"/>
    <property type="match status" value="1"/>
</dbReference>
<comment type="caution">
    <text evidence="6">The sequence shown here is derived from an EMBL/GenBank/DDBJ whole genome shotgun (WGS) entry which is preliminary data.</text>
</comment>
<proteinExistence type="inferred from homology"/>
<dbReference type="SUPFAM" id="SSF53383">
    <property type="entry name" value="PLP-dependent transferases"/>
    <property type="match status" value="1"/>
</dbReference>
<gene>
    <name evidence="6" type="primary">fdtB</name>
    <name evidence="6" type="ORF">PSEMO_29820</name>
</gene>
<dbReference type="AlphaFoldDB" id="A0A1Q9R3T7"/>
<dbReference type="PANTHER" id="PTHR30244:SF36">
    <property type="entry name" value="3-OXO-GLUCOSE-6-PHOSPHATE:GLUTAMATE AMINOTRANSFERASE"/>
    <property type="match status" value="1"/>
</dbReference>
<keyword evidence="6" id="KW-0032">Aminotransferase</keyword>
<dbReference type="InterPro" id="IPR015424">
    <property type="entry name" value="PyrdxlP-dep_Trfase"/>
</dbReference>
<dbReference type="GO" id="GO:0030170">
    <property type="term" value="F:pyridoxal phosphate binding"/>
    <property type="evidence" value="ECO:0007669"/>
    <property type="project" value="TreeGrafter"/>
</dbReference>
<dbReference type="OrthoDB" id="9804264at2"/>
<dbReference type="Proteomes" id="UP000186736">
    <property type="component" value="Unassembled WGS sequence"/>
</dbReference>
<keyword evidence="6" id="KW-0808">Transferase</keyword>
<dbReference type="InterPro" id="IPR015421">
    <property type="entry name" value="PyrdxlP-dep_Trfase_major"/>
</dbReference>
<accession>A0A1Q9R3T7</accession>
<dbReference type="Gene3D" id="3.90.1150.10">
    <property type="entry name" value="Aspartate Aminotransferase, domain 1"/>
    <property type="match status" value="1"/>
</dbReference>
<sequence length="376" mass="41242">MVEFLDLKSINKLDREAMIEACTRVIDSGWYISGKELASFEREFAEFCGTQFCIGVANGLDALILTLQAWKQLGLLVEGDEVIVPANTYIASILAISQNQLVPVLVEPNEGSFNLCPIAAEAAITDKTRVILAVHLYGQLADMPALSSLAKRKNLLLLEDSAQSHGAAIGGRRAGNWGDASGFSFYPGKNLGALGDGGAITTNDAKLAETLRALRNYGSHEKYKNLFKGVNSRLDELQAAVLSVKLKSLDEQTQRRREIAQQYLQGIDNPLIKLPVVDAGSVLDYHQHAWHLFVIRSEHREALQKHLSDNGVQTLIHYPIPPHKQQAYAEWNTLSFPLTERLHEEVLSLPMGPTLSGEEAEQVVAACNSFSVASVK</sequence>
<name>A0A1Q9R3T7_PSEPU</name>